<feature type="domain" description="Flagellar basal-body/hook protein C-terminal" evidence="9">
    <location>
        <begin position="509"/>
        <end position="547"/>
    </location>
</feature>
<evidence type="ECO:0000259" key="9">
    <source>
        <dbReference type="Pfam" id="PF06429"/>
    </source>
</evidence>
<dbReference type="Pfam" id="PF06429">
    <property type="entry name" value="Flg_bbr_C"/>
    <property type="match status" value="1"/>
</dbReference>
<comment type="subcellular location">
    <subcellularLocation>
        <location evidence="1 7">Bacterial flagellum</location>
    </subcellularLocation>
    <subcellularLocation>
        <location evidence="2 7">Secreted</location>
    </subcellularLocation>
</comment>
<dbReference type="InterPro" id="IPR001444">
    <property type="entry name" value="Flag_bb_rod_N"/>
</dbReference>
<dbReference type="Pfam" id="PF22638">
    <property type="entry name" value="FlgK_D1"/>
    <property type="match status" value="1"/>
</dbReference>
<dbReference type="Proteomes" id="UP000595691">
    <property type="component" value="Chromosome"/>
</dbReference>
<evidence type="ECO:0000256" key="6">
    <source>
        <dbReference type="ARBA" id="ARBA00023143"/>
    </source>
</evidence>
<evidence type="ECO:0000256" key="5">
    <source>
        <dbReference type="ARBA" id="ARBA00022525"/>
    </source>
</evidence>
<dbReference type="RefSeq" id="WP_202779213.1">
    <property type="nucleotide sequence ID" value="NZ_CP065425.1"/>
</dbReference>
<evidence type="ECO:0000256" key="3">
    <source>
        <dbReference type="ARBA" id="ARBA00009677"/>
    </source>
</evidence>
<dbReference type="InterPro" id="IPR010930">
    <property type="entry name" value="Flg_bb/hook_C_dom"/>
</dbReference>
<dbReference type="SUPFAM" id="SSF64518">
    <property type="entry name" value="Phase 1 flagellin"/>
    <property type="match status" value="1"/>
</dbReference>
<comment type="similarity">
    <text evidence="3 7">Belongs to the flagella basal body rod proteins family.</text>
</comment>
<dbReference type="NCBIfam" id="TIGR02492">
    <property type="entry name" value="flgK_ends"/>
    <property type="match status" value="1"/>
</dbReference>
<evidence type="ECO:0000256" key="2">
    <source>
        <dbReference type="ARBA" id="ARBA00004613"/>
    </source>
</evidence>
<accession>A0ABX7E7I8</accession>
<dbReference type="Pfam" id="PF00460">
    <property type="entry name" value="Flg_bb_rod"/>
    <property type="match status" value="1"/>
</dbReference>
<name>A0ABX7E7I8_9BACI</name>
<keyword evidence="11" id="KW-0282">Flagellum</keyword>
<dbReference type="PRINTS" id="PR01005">
    <property type="entry name" value="FLGHOOKAP1"/>
</dbReference>
<dbReference type="InterPro" id="IPR053927">
    <property type="entry name" value="FlgK_helical"/>
</dbReference>
<reference evidence="11 12" key="1">
    <citation type="submission" date="2020-11" db="EMBL/GenBank/DDBJ databases">
        <title>Taxonomic evaluation of the Bacillus sporothermodurans group of bacteria based on whole genome sequences.</title>
        <authorList>
            <person name="Fiedler G."/>
            <person name="Herbstmann A.-D."/>
            <person name="Doll E."/>
            <person name="Wenning M."/>
            <person name="Brinks E."/>
            <person name="Kabisch J."/>
            <person name="Breitenwieser F."/>
            <person name="Lappann M."/>
            <person name="Boehnlein C."/>
            <person name="Franz C."/>
        </authorList>
    </citation>
    <scope>NUCLEOTIDE SEQUENCE [LARGE SCALE GENOMIC DNA]</scope>
    <source>
        <strain evidence="11 12">JCM 19841</strain>
    </source>
</reference>
<proteinExistence type="inferred from homology"/>
<dbReference type="PANTHER" id="PTHR30033">
    <property type="entry name" value="FLAGELLAR HOOK-ASSOCIATED PROTEIN 1"/>
    <property type="match status" value="1"/>
</dbReference>
<evidence type="ECO:0000259" key="8">
    <source>
        <dbReference type="Pfam" id="PF00460"/>
    </source>
</evidence>
<keyword evidence="6 7" id="KW-0975">Bacterial flagellum</keyword>
<evidence type="ECO:0000256" key="4">
    <source>
        <dbReference type="ARBA" id="ARBA00016244"/>
    </source>
</evidence>
<dbReference type="EMBL" id="CP065425">
    <property type="protein sequence ID" value="QQZ10267.1"/>
    <property type="molecule type" value="Genomic_DNA"/>
</dbReference>
<evidence type="ECO:0000256" key="7">
    <source>
        <dbReference type="RuleBase" id="RU362065"/>
    </source>
</evidence>
<feature type="domain" description="Flagellar hook-associated protein FlgK helical" evidence="10">
    <location>
        <begin position="102"/>
        <end position="381"/>
    </location>
</feature>
<keyword evidence="12" id="KW-1185">Reference proteome</keyword>
<evidence type="ECO:0000313" key="11">
    <source>
        <dbReference type="EMBL" id="QQZ10267.1"/>
    </source>
</evidence>
<organism evidence="11 12">
    <name type="scientific">Heyndrickxia vini</name>
    <dbReference type="NCBI Taxonomy" id="1476025"/>
    <lineage>
        <taxon>Bacteria</taxon>
        <taxon>Bacillati</taxon>
        <taxon>Bacillota</taxon>
        <taxon>Bacilli</taxon>
        <taxon>Bacillales</taxon>
        <taxon>Bacillaceae</taxon>
        <taxon>Heyndrickxia</taxon>
    </lineage>
</organism>
<evidence type="ECO:0000313" key="12">
    <source>
        <dbReference type="Proteomes" id="UP000595691"/>
    </source>
</evidence>
<evidence type="ECO:0000259" key="10">
    <source>
        <dbReference type="Pfam" id="PF22638"/>
    </source>
</evidence>
<feature type="domain" description="Flagellar basal body rod protein N-terminal" evidence="8">
    <location>
        <begin position="8"/>
        <end position="38"/>
    </location>
</feature>
<protein>
    <recommendedName>
        <fullName evidence="4 7">Flagellar hook-associated protein 1</fullName>
        <shortName evidence="7">HAP1</shortName>
    </recommendedName>
</protein>
<dbReference type="PANTHER" id="PTHR30033:SF1">
    <property type="entry name" value="FLAGELLAR HOOK-ASSOCIATED PROTEIN 1"/>
    <property type="match status" value="1"/>
</dbReference>
<keyword evidence="11" id="KW-0966">Cell projection</keyword>
<dbReference type="InterPro" id="IPR002371">
    <property type="entry name" value="FlgK"/>
</dbReference>
<sequence>MISTFHGLETAKRGMNTQQSALYVTGQNISNANTLGYTRQRINFEATEAYPSASMNRPQIPGQMGTGVTAGSVQRVRESFLDLQYRGENNKLGYWNSRADSLAKMEDIMNEPSDTGLSSALGQFWQSLQDLSVNPENDGARSVVLQRGQAVSETFRYLSDSISGIQDNIGNEIGVSVKNINSILKQISDVNKQISEVEPHGYLPNDLYDERDRLVDELSTYFNVKVEVKQSGGKPSPLAEGIYDIKLTNPNGQEIYLVQGSNYNSIGIDGGTDSDGDGSKDQPPKDGLIGALLIGGTTVNIANANGVVGLSQGKLRGLIESYGYQYTTKDAGGNDITKEVGIYPDMLDQLDKLAFTFGTIFNEVHKQGYDLNGEHPTEDFFVGLTDGNYKGAAAKIQLNDKMTNSMLAASSAVNADGKVESGNGQNAINLSKIQGMNIADLIKGPVSLEGGLVIDLSGNPPKLPFDSGTISSNYQAIIGKLGVDAQQANRLTSNSATLRQTVDENRQSVSSVSIDEEFINMIKFQQAYNASARNITIVDEMLDKIINGMGLGGR</sequence>
<keyword evidence="5 7" id="KW-0964">Secreted</keyword>
<gene>
    <name evidence="7 11" type="primary">flgK</name>
    <name evidence="11" type="ORF">I5776_04725</name>
</gene>
<keyword evidence="11" id="KW-0969">Cilium</keyword>
<evidence type="ECO:0000256" key="1">
    <source>
        <dbReference type="ARBA" id="ARBA00004365"/>
    </source>
</evidence>